<dbReference type="Proteomes" id="UP000440578">
    <property type="component" value="Unassembled WGS sequence"/>
</dbReference>
<sequence length="518" mass="58482">MRSSVSVILSDPPPDSAMSFPDYQQTALDHQSLLILVKQVGQQLKPRTFNKLYDRISRLQQVTTRDSQGARRAVWLRYRRWYPAENNDWGEFQSHRRVLGLITLESCDDLDVQLQEFANSLFWVLEAKRVDKSAERADKLALLCAPFERKDFVGLDMESRSNKKRCMGRAKKHMGDLSLQTGLPAEAMGYYTAAAELLRQSNDWLWLAGCFEGMCAASVAVLYPDLRRAQVQRNASLNQARVCRTGRPSASNSLPHGIEPAEFLEASRSCLTPAEIVDKYRESVVHYSKYRHAGVIETECSLKAVHVLIEQCRYLMAAEFLQNVVFINLQLSDDEKIQRFTTLSELYSQCGFHRKAAFFRRVAAMRFVASQNPQPSWSQCYQLLLQAMDGYRLGLDPSDFPSGGRRGVSPATASRAGRRYRPSCSRSWSARPAEWATRRSPVRHLTFLLHAMFGALSGGERAEFAAQLEALSVQCQPPAAPGPLALETGLIIPARQPLLSACCQVRERLQHYCVPVIR</sequence>
<organism evidence="3 4">
    <name type="scientific">Amphibalanus amphitrite</name>
    <name type="common">Striped barnacle</name>
    <name type="synonym">Balanus amphitrite</name>
    <dbReference type="NCBI Taxonomy" id="1232801"/>
    <lineage>
        <taxon>Eukaryota</taxon>
        <taxon>Metazoa</taxon>
        <taxon>Ecdysozoa</taxon>
        <taxon>Arthropoda</taxon>
        <taxon>Crustacea</taxon>
        <taxon>Multicrustacea</taxon>
        <taxon>Cirripedia</taxon>
        <taxon>Thoracica</taxon>
        <taxon>Thoracicalcarea</taxon>
        <taxon>Balanomorpha</taxon>
        <taxon>Balanoidea</taxon>
        <taxon>Balanidae</taxon>
        <taxon>Amphibalaninae</taxon>
        <taxon>Amphibalanus</taxon>
    </lineage>
</organism>
<keyword evidence="4" id="KW-1185">Reference proteome</keyword>
<dbReference type="InterPro" id="IPR013935">
    <property type="entry name" value="Trs120_TRAPPC9"/>
</dbReference>
<evidence type="ECO:0000313" key="4">
    <source>
        <dbReference type="Proteomes" id="UP000440578"/>
    </source>
</evidence>
<dbReference type="AlphaFoldDB" id="A0A6A4WUX7"/>
<evidence type="ECO:0000256" key="1">
    <source>
        <dbReference type="ARBA" id="ARBA00008459"/>
    </source>
</evidence>
<dbReference type="Pfam" id="PF08626">
    <property type="entry name" value="TRAPPC9-Trs120"/>
    <property type="match status" value="1"/>
</dbReference>
<accession>A0A6A4WUX7</accession>
<name>A0A6A4WUX7_AMPAM</name>
<comment type="similarity">
    <text evidence="1">Belongs to the NIBP family.</text>
</comment>
<reference evidence="3 4" key="1">
    <citation type="submission" date="2019-07" db="EMBL/GenBank/DDBJ databases">
        <title>Draft genome assembly of a fouling barnacle, Amphibalanus amphitrite (Darwin, 1854): The first reference genome for Thecostraca.</title>
        <authorList>
            <person name="Kim W."/>
        </authorList>
    </citation>
    <scope>NUCLEOTIDE SEQUENCE [LARGE SCALE GENOMIC DNA]</scope>
    <source>
        <strain evidence="3">SNU_AA5</strain>
        <tissue evidence="3">Soma without cirri and trophi</tissue>
    </source>
</reference>
<dbReference type="OrthoDB" id="27962at2759"/>
<comment type="caution">
    <text evidence="3">The sequence shown here is derived from an EMBL/GenBank/DDBJ whole genome shotgun (WGS) entry which is preliminary data.</text>
</comment>
<dbReference type="PANTHER" id="PTHR21512:SF5">
    <property type="entry name" value="TRAFFICKING PROTEIN PARTICLE COMPLEX SUBUNIT 9"/>
    <property type="match status" value="1"/>
</dbReference>
<evidence type="ECO:0000259" key="2">
    <source>
        <dbReference type="Pfam" id="PF08626"/>
    </source>
</evidence>
<dbReference type="InterPro" id="IPR058563">
    <property type="entry name" value="Trs120_TRAPPC9_N"/>
</dbReference>
<proteinExistence type="inferred from homology"/>
<evidence type="ECO:0000313" key="3">
    <source>
        <dbReference type="EMBL" id="KAF0306108.1"/>
    </source>
</evidence>
<dbReference type="GO" id="GO:0005802">
    <property type="term" value="C:trans-Golgi network"/>
    <property type="evidence" value="ECO:0007669"/>
    <property type="project" value="TreeGrafter"/>
</dbReference>
<dbReference type="EMBL" id="VIIS01000690">
    <property type="protein sequence ID" value="KAF0306108.1"/>
    <property type="molecule type" value="Genomic_DNA"/>
</dbReference>
<dbReference type="PANTHER" id="PTHR21512">
    <property type="entry name" value="TRAFFICKING PROTEIN PARTICLE COMPLEX SUBUNIT 9"/>
    <property type="match status" value="1"/>
</dbReference>
<gene>
    <name evidence="3" type="primary">TRAPPC9_0</name>
    <name evidence="3" type="ORF">FJT64_022337</name>
</gene>
<feature type="domain" description="Trs120/TRAPPC9 N-terminal" evidence="2">
    <location>
        <begin position="154"/>
        <end position="219"/>
    </location>
</feature>
<protein>
    <submittedName>
        <fullName evidence="3">Trafficking protein particle complex subunit 9</fullName>
    </submittedName>
</protein>